<dbReference type="PANTHER" id="PTHR43194:SF2">
    <property type="entry name" value="PEROXISOMAL MEMBRANE PROTEIN LPX1"/>
    <property type="match status" value="1"/>
</dbReference>
<comment type="caution">
    <text evidence="2">The sequence shown here is derived from an EMBL/GenBank/DDBJ whole genome shotgun (WGS) entry which is preliminary data.</text>
</comment>
<dbReference type="Proteomes" id="UP001139336">
    <property type="component" value="Unassembled WGS sequence"/>
</dbReference>
<dbReference type="AlphaFoldDB" id="A0A9X1U086"/>
<dbReference type="EMBL" id="JAKGSI010000001">
    <property type="protein sequence ID" value="MCF4006213.1"/>
    <property type="molecule type" value="Genomic_DNA"/>
</dbReference>
<name>A0A9X1U086_9CORY</name>
<protein>
    <submittedName>
        <fullName evidence="2">Alpha/beta hydrolase</fullName>
    </submittedName>
</protein>
<feature type="domain" description="AB hydrolase-1" evidence="1">
    <location>
        <begin position="70"/>
        <end position="328"/>
    </location>
</feature>
<dbReference type="InterPro" id="IPR000073">
    <property type="entry name" value="AB_hydrolase_1"/>
</dbReference>
<gene>
    <name evidence="2" type="ORF">L1O03_03340</name>
</gene>
<dbReference type="SUPFAM" id="SSF53474">
    <property type="entry name" value="alpha/beta-Hydrolases"/>
    <property type="match status" value="1"/>
</dbReference>
<keyword evidence="3" id="KW-1185">Reference proteome</keyword>
<keyword evidence="2" id="KW-0378">Hydrolase</keyword>
<organism evidence="2 3">
    <name type="scientific">Corynebacterium uropygiale</name>
    <dbReference type="NCBI Taxonomy" id="1775911"/>
    <lineage>
        <taxon>Bacteria</taxon>
        <taxon>Bacillati</taxon>
        <taxon>Actinomycetota</taxon>
        <taxon>Actinomycetes</taxon>
        <taxon>Mycobacteriales</taxon>
        <taxon>Corynebacteriaceae</taxon>
        <taxon>Corynebacterium</taxon>
    </lineage>
</organism>
<dbReference type="GO" id="GO:0016787">
    <property type="term" value="F:hydrolase activity"/>
    <property type="evidence" value="ECO:0007669"/>
    <property type="project" value="UniProtKB-KW"/>
</dbReference>
<dbReference type="InterPro" id="IPR050228">
    <property type="entry name" value="Carboxylesterase_BioH"/>
</dbReference>
<evidence type="ECO:0000313" key="2">
    <source>
        <dbReference type="EMBL" id="MCF4006213.1"/>
    </source>
</evidence>
<evidence type="ECO:0000259" key="1">
    <source>
        <dbReference type="Pfam" id="PF12697"/>
    </source>
</evidence>
<dbReference type="Gene3D" id="3.40.50.1820">
    <property type="entry name" value="alpha/beta hydrolase"/>
    <property type="match status" value="1"/>
</dbReference>
<dbReference type="InterPro" id="IPR029058">
    <property type="entry name" value="AB_hydrolase_fold"/>
</dbReference>
<sequence>MKHAARAVFLRLTPSGRRRLALEHGALHSQSREPGLQDLDDTGTVNSDGIDVAYYVAGPDAAVAEPRATVVYVHGFTLAAEAYFLQVKHVRRSHPEVRNVLLDLRGHGQTGAVDPDLCTMDGIADDVRAVIHHCAPTGPIILVGHSMGGLCILDLLRRCENDEPELYARIAGLILVSTSIEALSDQGIPQVLALPAADSIYKAVDSSATEVKKFREKAAALLAPSLAVGVFKRPTNYELVEFHAAMIHETPLESFVGFFRDLQQHDELAAAGALASKPGFVIVGDRDDVTPEEQADRICEVWPRAWRLLVHGAGHMVNLEAPEVLNAAIDRLIDAIPEEAAPPATA</sequence>
<reference evidence="2" key="1">
    <citation type="submission" date="2022-01" db="EMBL/GenBank/DDBJ databases">
        <title>Corynebacterium sp. nov isolated from isolated from the feces of the greater white-fronted geese (Anser albifrons) at Poyang Lake, PR China.</title>
        <authorList>
            <person name="Liu Q."/>
        </authorList>
    </citation>
    <scope>NUCLEOTIDE SEQUENCE</scope>
    <source>
        <strain evidence="2">JCM 32435</strain>
    </source>
</reference>
<dbReference type="PANTHER" id="PTHR43194">
    <property type="entry name" value="HYDROLASE ALPHA/BETA FOLD FAMILY"/>
    <property type="match status" value="1"/>
</dbReference>
<dbReference type="RefSeq" id="WP_236117982.1">
    <property type="nucleotide sequence ID" value="NZ_JAKGSI010000001.1"/>
</dbReference>
<accession>A0A9X1U086</accession>
<evidence type="ECO:0000313" key="3">
    <source>
        <dbReference type="Proteomes" id="UP001139336"/>
    </source>
</evidence>
<proteinExistence type="predicted"/>
<dbReference type="Pfam" id="PF12697">
    <property type="entry name" value="Abhydrolase_6"/>
    <property type="match status" value="1"/>
</dbReference>